<dbReference type="AlphaFoldDB" id="A0A7J0HFP0"/>
<evidence type="ECO:0000313" key="2">
    <source>
        <dbReference type="EMBL" id="GFZ21882.1"/>
    </source>
</evidence>
<evidence type="ECO:0000313" key="3">
    <source>
        <dbReference type="Proteomes" id="UP000585474"/>
    </source>
</evidence>
<reference evidence="2 3" key="1">
    <citation type="submission" date="2019-07" db="EMBL/GenBank/DDBJ databases">
        <title>De Novo Assembly of kiwifruit Actinidia rufa.</title>
        <authorList>
            <person name="Sugita-Konishi S."/>
            <person name="Sato K."/>
            <person name="Mori E."/>
            <person name="Abe Y."/>
            <person name="Kisaki G."/>
            <person name="Hamano K."/>
            <person name="Suezawa K."/>
            <person name="Otani M."/>
            <person name="Fukuda T."/>
            <person name="Manabe T."/>
            <person name="Gomi K."/>
            <person name="Tabuchi M."/>
            <person name="Akimitsu K."/>
            <person name="Kataoka I."/>
        </authorList>
    </citation>
    <scope>NUCLEOTIDE SEQUENCE [LARGE SCALE GENOMIC DNA]</scope>
    <source>
        <strain evidence="3">cv. Fuchu</strain>
    </source>
</reference>
<name>A0A7J0HFP0_9ERIC</name>
<dbReference type="PANTHER" id="PTHR36312:SF1">
    <property type="entry name" value="OS01G0594500 PROTEIN"/>
    <property type="match status" value="1"/>
</dbReference>
<dbReference type="EMBL" id="BJWL01000029">
    <property type="protein sequence ID" value="GFZ21882.1"/>
    <property type="molecule type" value="Genomic_DNA"/>
</dbReference>
<dbReference type="InterPro" id="IPR038975">
    <property type="entry name" value="THNL"/>
</dbReference>
<feature type="chain" id="PRO_5029568425" description="Thionin-like protein 2" evidence="1">
    <location>
        <begin position="26"/>
        <end position="117"/>
    </location>
</feature>
<protein>
    <recommendedName>
        <fullName evidence="4">Thionin-like protein 2</fullName>
    </recommendedName>
</protein>
<dbReference type="OrthoDB" id="653285at2759"/>
<dbReference type="Proteomes" id="UP000585474">
    <property type="component" value="Unassembled WGS sequence"/>
</dbReference>
<keyword evidence="3" id="KW-1185">Reference proteome</keyword>
<sequence>MAGGKMRALVVVVLVMGMLVGQSSAGFKGCYAKCFMFCMIKPPHSVMLCGGKCLKHCIIPAPTAQPTIEPTGHDFCKLGCASTSCTNISTQAYPGEEKVESCVGSCSQLCSKNYLSP</sequence>
<accession>A0A7J0HFP0</accession>
<keyword evidence="1" id="KW-0732">Signal</keyword>
<evidence type="ECO:0000256" key="1">
    <source>
        <dbReference type="SAM" id="SignalP"/>
    </source>
</evidence>
<organism evidence="2 3">
    <name type="scientific">Actinidia rufa</name>
    <dbReference type="NCBI Taxonomy" id="165716"/>
    <lineage>
        <taxon>Eukaryota</taxon>
        <taxon>Viridiplantae</taxon>
        <taxon>Streptophyta</taxon>
        <taxon>Embryophyta</taxon>
        <taxon>Tracheophyta</taxon>
        <taxon>Spermatophyta</taxon>
        <taxon>Magnoliopsida</taxon>
        <taxon>eudicotyledons</taxon>
        <taxon>Gunneridae</taxon>
        <taxon>Pentapetalae</taxon>
        <taxon>asterids</taxon>
        <taxon>Ericales</taxon>
        <taxon>Actinidiaceae</taxon>
        <taxon>Actinidia</taxon>
    </lineage>
</organism>
<gene>
    <name evidence="2" type="ORF">Acr_29g0010440</name>
</gene>
<comment type="caution">
    <text evidence="2">The sequence shown here is derived from an EMBL/GenBank/DDBJ whole genome shotgun (WGS) entry which is preliminary data.</text>
</comment>
<feature type="signal peptide" evidence="1">
    <location>
        <begin position="1"/>
        <end position="25"/>
    </location>
</feature>
<proteinExistence type="predicted"/>
<evidence type="ECO:0008006" key="4">
    <source>
        <dbReference type="Google" id="ProtNLM"/>
    </source>
</evidence>
<dbReference type="PANTHER" id="PTHR36312">
    <property type="entry name" value="THIONIN-LIKE PROTEIN 1"/>
    <property type="match status" value="1"/>
</dbReference>